<dbReference type="PANTHER" id="PTHR33327:SF3">
    <property type="entry name" value="RNA-DIRECTED DNA POLYMERASE"/>
    <property type="match status" value="1"/>
</dbReference>
<organism evidence="1 2">
    <name type="scientific">Nephila pilipes</name>
    <name type="common">Giant wood spider</name>
    <name type="synonym">Nephila maculata</name>
    <dbReference type="NCBI Taxonomy" id="299642"/>
    <lineage>
        <taxon>Eukaryota</taxon>
        <taxon>Metazoa</taxon>
        <taxon>Ecdysozoa</taxon>
        <taxon>Arthropoda</taxon>
        <taxon>Chelicerata</taxon>
        <taxon>Arachnida</taxon>
        <taxon>Araneae</taxon>
        <taxon>Araneomorphae</taxon>
        <taxon>Entelegynae</taxon>
        <taxon>Araneoidea</taxon>
        <taxon>Nephilidae</taxon>
        <taxon>Nephila</taxon>
    </lineage>
</organism>
<evidence type="ECO:0000313" key="2">
    <source>
        <dbReference type="Proteomes" id="UP000887013"/>
    </source>
</evidence>
<name>A0A8X6NEZ9_NEPPI</name>
<sequence length="164" mass="18620">MTVRDIIILPHKTDPYAQLKTEIISQCGESNTPEICLLLAGEQLRYCKPSEFLKKSSEIADKILDISPIEVSAISDSCLAISISPDSELLTEIRLLLKEVALLRRSRSHFQNRQLRFRQKSLAVKDEQCWYHGRYVSKAVKCISPCNYPVNSYDMSSGDTRLAQ</sequence>
<dbReference type="PANTHER" id="PTHR33327">
    <property type="entry name" value="ENDONUCLEASE"/>
    <property type="match status" value="1"/>
</dbReference>
<accession>A0A8X6NEZ9</accession>
<evidence type="ECO:0000313" key="1">
    <source>
        <dbReference type="EMBL" id="GFT09851.1"/>
    </source>
</evidence>
<proteinExistence type="predicted"/>
<dbReference type="AlphaFoldDB" id="A0A8X6NEZ9"/>
<dbReference type="OrthoDB" id="6423908at2759"/>
<protein>
    <submittedName>
        <fullName evidence="1">Uncharacterized protein</fullName>
    </submittedName>
</protein>
<dbReference type="EMBL" id="BMAW01103592">
    <property type="protein sequence ID" value="GFT09851.1"/>
    <property type="molecule type" value="Genomic_DNA"/>
</dbReference>
<dbReference type="Proteomes" id="UP000887013">
    <property type="component" value="Unassembled WGS sequence"/>
</dbReference>
<gene>
    <name evidence="1" type="primary">AVEN_23045_1</name>
    <name evidence="1" type="ORF">NPIL_432581</name>
</gene>
<reference evidence="1" key="1">
    <citation type="submission" date="2020-08" db="EMBL/GenBank/DDBJ databases">
        <title>Multicomponent nature underlies the extraordinary mechanical properties of spider dragline silk.</title>
        <authorList>
            <person name="Kono N."/>
            <person name="Nakamura H."/>
            <person name="Mori M."/>
            <person name="Yoshida Y."/>
            <person name="Ohtoshi R."/>
            <person name="Malay A.D."/>
            <person name="Moran D.A.P."/>
            <person name="Tomita M."/>
            <person name="Numata K."/>
            <person name="Arakawa K."/>
        </authorList>
    </citation>
    <scope>NUCLEOTIDE SEQUENCE</scope>
</reference>
<comment type="caution">
    <text evidence="1">The sequence shown here is derived from an EMBL/GenBank/DDBJ whole genome shotgun (WGS) entry which is preliminary data.</text>
</comment>
<keyword evidence="2" id="KW-1185">Reference proteome</keyword>